<dbReference type="AlphaFoldDB" id="A0A167Y6V8"/>
<name>A0A167Y6V8_9FLAO</name>
<sequence>MEVASFSKIPIFFGILEKIQRTARPAGIRPNKINLLKKEYKLLCFSRVFLYLILFNKKIVEYIMHA</sequence>
<accession>A0A167Y6V8</accession>
<protein>
    <submittedName>
        <fullName evidence="1">Uncharacterized protein</fullName>
    </submittedName>
</protein>
<reference evidence="1 2" key="1">
    <citation type="submission" date="2016-03" db="EMBL/GenBank/DDBJ databases">
        <title>Draft genome sequence of Flavobacterium fryxellicola DSM 16209.</title>
        <authorList>
            <person name="Shin S.-K."/>
            <person name="Yi H."/>
        </authorList>
    </citation>
    <scope>NUCLEOTIDE SEQUENCE [LARGE SCALE GENOMIC DNA]</scope>
    <source>
        <strain evidence="1 2">DSM 16209</strain>
    </source>
</reference>
<organism evidence="1 2">
    <name type="scientific">Flavobacterium fryxellicola</name>
    <dbReference type="NCBI Taxonomy" id="249352"/>
    <lineage>
        <taxon>Bacteria</taxon>
        <taxon>Pseudomonadati</taxon>
        <taxon>Bacteroidota</taxon>
        <taxon>Flavobacteriia</taxon>
        <taxon>Flavobacteriales</taxon>
        <taxon>Flavobacteriaceae</taxon>
        <taxon>Flavobacterium</taxon>
    </lineage>
</organism>
<keyword evidence="2" id="KW-1185">Reference proteome</keyword>
<gene>
    <name evidence="1" type="ORF">FBFR_06475</name>
</gene>
<comment type="caution">
    <text evidence="1">The sequence shown here is derived from an EMBL/GenBank/DDBJ whole genome shotgun (WGS) entry which is preliminary data.</text>
</comment>
<dbReference type="EMBL" id="LVJE01000010">
    <property type="protein sequence ID" value="OAB29087.1"/>
    <property type="molecule type" value="Genomic_DNA"/>
</dbReference>
<evidence type="ECO:0000313" key="1">
    <source>
        <dbReference type="EMBL" id="OAB29087.1"/>
    </source>
</evidence>
<proteinExistence type="predicted"/>
<evidence type="ECO:0000313" key="2">
    <source>
        <dbReference type="Proteomes" id="UP000077164"/>
    </source>
</evidence>
<dbReference type="Proteomes" id="UP000077164">
    <property type="component" value="Unassembled WGS sequence"/>
</dbReference>